<gene>
    <name evidence="1" type="ORF">E2C01_072065</name>
</gene>
<keyword evidence="2" id="KW-1185">Reference proteome</keyword>
<reference evidence="1 2" key="1">
    <citation type="submission" date="2019-05" db="EMBL/GenBank/DDBJ databases">
        <title>Another draft genome of Portunus trituberculatus and its Hox gene families provides insights of decapod evolution.</title>
        <authorList>
            <person name="Jeong J.-H."/>
            <person name="Song I."/>
            <person name="Kim S."/>
            <person name="Choi T."/>
            <person name="Kim D."/>
            <person name="Ryu S."/>
            <person name="Kim W."/>
        </authorList>
    </citation>
    <scope>NUCLEOTIDE SEQUENCE [LARGE SCALE GENOMIC DNA]</scope>
    <source>
        <tissue evidence="1">Muscle</tissue>
    </source>
</reference>
<comment type="caution">
    <text evidence="1">The sequence shown here is derived from an EMBL/GenBank/DDBJ whole genome shotgun (WGS) entry which is preliminary data.</text>
</comment>
<sequence length="60" mass="6947">MFLFKNFATWRHYALEGSSSYTTRDDSSTLSPQPATHVSQYNHALRWIVSVIKAPPLHQR</sequence>
<name>A0A5B7I7Y2_PORTR</name>
<dbReference type="AlphaFoldDB" id="A0A5B7I7Y2"/>
<proteinExistence type="predicted"/>
<evidence type="ECO:0000313" key="2">
    <source>
        <dbReference type="Proteomes" id="UP000324222"/>
    </source>
</evidence>
<evidence type="ECO:0000313" key="1">
    <source>
        <dbReference type="EMBL" id="MPC77607.1"/>
    </source>
</evidence>
<dbReference type="EMBL" id="VSRR010046259">
    <property type="protein sequence ID" value="MPC77607.1"/>
    <property type="molecule type" value="Genomic_DNA"/>
</dbReference>
<protein>
    <submittedName>
        <fullName evidence="1">Uncharacterized protein</fullName>
    </submittedName>
</protein>
<dbReference type="Proteomes" id="UP000324222">
    <property type="component" value="Unassembled WGS sequence"/>
</dbReference>
<organism evidence="1 2">
    <name type="scientific">Portunus trituberculatus</name>
    <name type="common">Swimming crab</name>
    <name type="synonym">Neptunus trituberculatus</name>
    <dbReference type="NCBI Taxonomy" id="210409"/>
    <lineage>
        <taxon>Eukaryota</taxon>
        <taxon>Metazoa</taxon>
        <taxon>Ecdysozoa</taxon>
        <taxon>Arthropoda</taxon>
        <taxon>Crustacea</taxon>
        <taxon>Multicrustacea</taxon>
        <taxon>Malacostraca</taxon>
        <taxon>Eumalacostraca</taxon>
        <taxon>Eucarida</taxon>
        <taxon>Decapoda</taxon>
        <taxon>Pleocyemata</taxon>
        <taxon>Brachyura</taxon>
        <taxon>Eubrachyura</taxon>
        <taxon>Portunoidea</taxon>
        <taxon>Portunidae</taxon>
        <taxon>Portuninae</taxon>
        <taxon>Portunus</taxon>
    </lineage>
</organism>
<accession>A0A5B7I7Y2</accession>